<dbReference type="Pfam" id="PF00912">
    <property type="entry name" value="Transgly"/>
    <property type="match status" value="1"/>
</dbReference>
<dbReference type="PANTHER" id="PTHR32282:SF11">
    <property type="entry name" value="PENICILLIN-BINDING PROTEIN 1B"/>
    <property type="match status" value="1"/>
</dbReference>
<dbReference type="KEGG" id="aprs:BI364_06530"/>
<keyword evidence="17" id="KW-0511">Multifunctional enzyme</keyword>
<feature type="active site" description="Proton donor; for transglycosylase activity" evidence="24">
    <location>
        <position position="191"/>
    </location>
</feature>
<keyword evidence="9" id="KW-0645">Protease</keyword>
<keyword evidence="14 23" id="KW-0573">Peptidoglycan synthesis</keyword>
<dbReference type="GO" id="GO:0008658">
    <property type="term" value="F:penicillin binding"/>
    <property type="evidence" value="ECO:0007669"/>
    <property type="project" value="UniProtKB-UniRule"/>
</dbReference>
<evidence type="ECO:0000256" key="5">
    <source>
        <dbReference type="ARBA" id="ARBA00007739"/>
    </source>
</evidence>
<dbReference type="GO" id="GO:0009002">
    <property type="term" value="F:serine-type D-Ala-D-Ala carboxypeptidase activity"/>
    <property type="evidence" value="ECO:0007669"/>
    <property type="project" value="UniProtKB-EC"/>
</dbReference>
<organism evidence="29 30">
    <name type="scientific">Acidihalobacter yilgarnensis</name>
    <dbReference type="NCBI Taxonomy" id="2819280"/>
    <lineage>
        <taxon>Bacteria</taxon>
        <taxon>Pseudomonadati</taxon>
        <taxon>Pseudomonadota</taxon>
        <taxon>Gammaproteobacteria</taxon>
        <taxon>Chromatiales</taxon>
        <taxon>Ectothiorhodospiraceae</taxon>
        <taxon>Acidihalobacter</taxon>
    </lineage>
</organism>
<evidence type="ECO:0000256" key="18">
    <source>
        <dbReference type="ARBA" id="ARBA00023316"/>
    </source>
</evidence>
<keyword evidence="10 23" id="KW-0328">Glycosyltransferase</keyword>
<comment type="function">
    <text evidence="1 23">Cell wall formation. Synthesis of cross-linked peptidoglycan from the lipid intermediates. The enzyme has a penicillin-insensitive transglycosylase N-terminal domain (formation of linear glycan strands) and a penicillin-sensitive transpeptidase C-terminal domain (cross-linking of the peptide subunits).</text>
</comment>
<feature type="region of interest" description="Disordered" evidence="25">
    <location>
        <begin position="1"/>
        <end position="20"/>
    </location>
</feature>
<keyword evidence="15" id="KW-0472">Membrane</keyword>
<keyword evidence="12" id="KW-0378">Hydrolase</keyword>
<name>A0A1D8IMG8_9GAMM</name>
<dbReference type="Gene3D" id="1.10.3810.10">
    <property type="entry name" value="Biosynthetic peptidoglycan transglycosylase-like"/>
    <property type="match status" value="1"/>
</dbReference>
<evidence type="ECO:0000256" key="16">
    <source>
        <dbReference type="ARBA" id="ARBA00023251"/>
    </source>
</evidence>
<evidence type="ECO:0000259" key="26">
    <source>
        <dbReference type="Pfam" id="PF00905"/>
    </source>
</evidence>
<comment type="similarity">
    <text evidence="5 23">In the N-terminal section; belongs to the glycosyltransferase 51 family.</text>
</comment>
<evidence type="ECO:0000259" key="27">
    <source>
        <dbReference type="Pfam" id="PF00912"/>
    </source>
</evidence>
<evidence type="ECO:0000313" key="30">
    <source>
        <dbReference type="Proteomes" id="UP000095401"/>
    </source>
</evidence>
<dbReference type="InterPro" id="IPR028166">
    <property type="entry name" value="UB2H"/>
</dbReference>
<dbReference type="Pfam" id="PF00905">
    <property type="entry name" value="Transpeptidase"/>
    <property type="match status" value="1"/>
</dbReference>
<evidence type="ECO:0000256" key="12">
    <source>
        <dbReference type="ARBA" id="ARBA00022801"/>
    </source>
</evidence>
<accession>A0A1D8IMG8</accession>
<dbReference type="InterPro" id="IPR036950">
    <property type="entry name" value="PBP_transglycosylase"/>
</dbReference>
<evidence type="ECO:0000256" key="15">
    <source>
        <dbReference type="ARBA" id="ARBA00023136"/>
    </source>
</evidence>
<evidence type="ECO:0000256" key="14">
    <source>
        <dbReference type="ARBA" id="ARBA00022984"/>
    </source>
</evidence>
<dbReference type="GO" id="GO:0005886">
    <property type="term" value="C:plasma membrane"/>
    <property type="evidence" value="ECO:0007669"/>
    <property type="project" value="UniProtKB-SubCell"/>
</dbReference>
<proteinExistence type="inferred from homology"/>
<dbReference type="NCBIfam" id="TIGR02071">
    <property type="entry name" value="PBP_1b"/>
    <property type="match status" value="1"/>
</dbReference>
<dbReference type="InterPro" id="IPR001460">
    <property type="entry name" value="PCN-bd_Tpept"/>
</dbReference>
<evidence type="ECO:0000256" key="7">
    <source>
        <dbReference type="ARBA" id="ARBA00022475"/>
    </source>
</evidence>
<feature type="active site" description="Acyl-ester intermediate; for transpeptidase activity" evidence="24">
    <location>
        <position position="470"/>
    </location>
</feature>
<dbReference type="Proteomes" id="UP000095401">
    <property type="component" value="Chromosome"/>
</dbReference>
<evidence type="ECO:0000256" key="11">
    <source>
        <dbReference type="ARBA" id="ARBA00022679"/>
    </source>
</evidence>
<feature type="domain" description="Bifunctional transglycosylase second" evidence="28">
    <location>
        <begin position="71"/>
        <end position="155"/>
    </location>
</feature>
<dbReference type="InterPro" id="IPR001264">
    <property type="entry name" value="Glyco_trans_51"/>
</dbReference>
<keyword evidence="16" id="KW-0046">Antibiotic resistance</keyword>
<dbReference type="NCBIfam" id="TIGR02074">
    <property type="entry name" value="PBP_1a_fam"/>
    <property type="match status" value="1"/>
</dbReference>
<evidence type="ECO:0000256" key="1">
    <source>
        <dbReference type="ARBA" id="ARBA00002624"/>
    </source>
</evidence>
<dbReference type="InterPro" id="IPR023346">
    <property type="entry name" value="Lysozyme-like_dom_sf"/>
</dbReference>
<dbReference type="InterPro" id="IPR050396">
    <property type="entry name" value="Glycosyltr_51/Transpeptidase"/>
</dbReference>
<evidence type="ECO:0000256" key="2">
    <source>
        <dbReference type="ARBA" id="ARBA00004236"/>
    </source>
</evidence>
<dbReference type="GO" id="GO:0006508">
    <property type="term" value="P:proteolysis"/>
    <property type="evidence" value="ECO:0007669"/>
    <property type="project" value="UniProtKB-KW"/>
</dbReference>
<evidence type="ECO:0000256" key="19">
    <source>
        <dbReference type="ARBA" id="ARBA00032454"/>
    </source>
</evidence>
<evidence type="ECO:0000256" key="9">
    <source>
        <dbReference type="ARBA" id="ARBA00022670"/>
    </source>
</evidence>
<feature type="domain" description="Glycosyl transferase family 51" evidence="27">
    <location>
        <begin position="163"/>
        <end position="338"/>
    </location>
</feature>
<evidence type="ECO:0000256" key="21">
    <source>
        <dbReference type="ARBA" id="ARBA00049902"/>
    </source>
</evidence>
<dbReference type="EMBL" id="CP017415">
    <property type="protein sequence ID" value="AOU97659.1"/>
    <property type="molecule type" value="Genomic_DNA"/>
</dbReference>
<dbReference type="GO" id="GO:0030288">
    <property type="term" value="C:outer membrane-bounded periplasmic space"/>
    <property type="evidence" value="ECO:0007669"/>
    <property type="project" value="TreeGrafter"/>
</dbReference>
<dbReference type="PANTHER" id="PTHR32282">
    <property type="entry name" value="BINDING PROTEIN TRANSPEPTIDASE, PUTATIVE-RELATED"/>
    <property type="match status" value="1"/>
</dbReference>
<keyword evidence="11 23" id="KW-0808">Transferase</keyword>
<evidence type="ECO:0000256" key="6">
    <source>
        <dbReference type="ARBA" id="ARBA00018637"/>
    </source>
</evidence>
<dbReference type="PIRSF" id="PIRSF002799">
    <property type="entry name" value="PBP_1b"/>
    <property type="match status" value="1"/>
</dbReference>
<evidence type="ECO:0000256" key="8">
    <source>
        <dbReference type="ARBA" id="ARBA00022645"/>
    </source>
</evidence>
<dbReference type="Pfam" id="PF14814">
    <property type="entry name" value="UB2H"/>
    <property type="match status" value="1"/>
</dbReference>
<dbReference type="GO" id="GO:0008360">
    <property type="term" value="P:regulation of cell shape"/>
    <property type="evidence" value="ECO:0007669"/>
    <property type="project" value="UniProtKB-UniRule"/>
</dbReference>
<keyword evidence="30" id="KW-1185">Reference proteome</keyword>
<evidence type="ECO:0000256" key="4">
    <source>
        <dbReference type="ARBA" id="ARBA00007090"/>
    </source>
</evidence>
<evidence type="ECO:0000256" key="25">
    <source>
        <dbReference type="SAM" id="MobiDB-lite"/>
    </source>
</evidence>
<dbReference type="AlphaFoldDB" id="A0A1D8IMG8"/>
<dbReference type="GO" id="GO:0008955">
    <property type="term" value="F:peptidoglycan glycosyltransferase activity"/>
    <property type="evidence" value="ECO:0007669"/>
    <property type="project" value="UniProtKB-UniRule"/>
</dbReference>
<keyword evidence="13 23" id="KW-0133">Cell shape</keyword>
<evidence type="ECO:0000256" key="3">
    <source>
        <dbReference type="ARBA" id="ARBA00004752"/>
    </source>
</evidence>
<dbReference type="Gene3D" id="3.30.2060.10">
    <property type="entry name" value="Penicillin-binding protein 1b domain"/>
    <property type="match status" value="1"/>
</dbReference>
<feature type="domain" description="Penicillin-binding protein transpeptidase" evidence="26">
    <location>
        <begin position="434"/>
        <end position="670"/>
    </location>
</feature>
<evidence type="ECO:0000256" key="22">
    <source>
        <dbReference type="NCBIfam" id="TIGR02071"/>
    </source>
</evidence>
<dbReference type="SUPFAM" id="SSF56601">
    <property type="entry name" value="beta-lactamase/transpeptidase-like"/>
    <property type="match status" value="1"/>
</dbReference>
<gene>
    <name evidence="29" type="ORF">BI364_06530</name>
</gene>
<evidence type="ECO:0000259" key="28">
    <source>
        <dbReference type="Pfam" id="PF14814"/>
    </source>
</evidence>
<dbReference type="UniPathway" id="UPA00219"/>
<dbReference type="GO" id="GO:0046677">
    <property type="term" value="P:response to antibiotic"/>
    <property type="evidence" value="ECO:0007669"/>
    <property type="project" value="UniProtKB-UniRule"/>
</dbReference>
<protein>
    <recommendedName>
        <fullName evidence="6 22">Penicillin-binding protein 1B</fullName>
        <shortName evidence="23">PBP-1b</shortName>
        <shortName evidence="23">PBP1b</shortName>
    </recommendedName>
    <alternativeName>
        <fullName evidence="19 23">Murein polymerase</fullName>
    </alternativeName>
</protein>
<evidence type="ECO:0000313" key="29">
    <source>
        <dbReference type="EMBL" id="AOU97659.1"/>
    </source>
</evidence>
<evidence type="ECO:0000256" key="20">
    <source>
        <dbReference type="ARBA" id="ARBA00034000"/>
    </source>
</evidence>
<dbReference type="GO" id="GO:0071555">
    <property type="term" value="P:cell wall organization"/>
    <property type="evidence" value="ECO:0007669"/>
    <property type="project" value="UniProtKB-UniRule"/>
</dbReference>
<dbReference type="GO" id="GO:0009252">
    <property type="term" value="P:peptidoglycan biosynthetic process"/>
    <property type="evidence" value="ECO:0007669"/>
    <property type="project" value="UniProtKB-UniRule"/>
</dbReference>
<dbReference type="InterPro" id="IPR011813">
    <property type="entry name" value="PBP_1b"/>
</dbReference>
<dbReference type="FunFam" id="1.10.3810.10:FF:000001">
    <property type="entry name" value="Penicillin-binding protein 1A"/>
    <property type="match status" value="1"/>
</dbReference>
<reference evidence="30" key="1">
    <citation type="submission" date="2016-09" db="EMBL/GenBank/DDBJ databases">
        <title>Acidihalobacter prosperus F5.</title>
        <authorList>
            <person name="Khaleque H.N."/>
            <person name="Ramsay J.P."/>
            <person name="Kaksonen A.H."/>
            <person name="Boxall N.J."/>
            <person name="Watkin E.L.J."/>
        </authorList>
    </citation>
    <scope>NUCLEOTIDE SEQUENCE [LARGE SCALE GENOMIC DNA]</scope>
    <source>
        <strain evidence="30">F5</strain>
    </source>
</reference>
<dbReference type="Gene3D" id="3.40.710.10">
    <property type="entry name" value="DD-peptidase/beta-lactamase superfamily"/>
    <property type="match status" value="1"/>
</dbReference>
<dbReference type="SUPFAM" id="SSF53955">
    <property type="entry name" value="Lysozyme-like"/>
    <property type="match status" value="1"/>
</dbReference>
<keyword evidence="18 23" id="KW-0961">Cell wall biogenesis/degradation</keyword>
<sequence length="774" mass="84877">MARSSTRAPRRSPARAKRRPDRRRRWLAGITALFLLVGAGYVAYLNHVIVSQFEDKRFELPARVFASPVQLYAGRRMSSADLAQALALLHYSAHSGAPRAHTYQVLGDGYLVHTRGFDSPDGNEPSRLLRVRFDGGRIASLDDATSGQPVALARLAPLLIAKIYPRSHEDRILVRMSEMPPLLPKALVAVEDRRFYEHHGVDPVAIGRALVADIRARRFVQGGSTLTQQLVKNFFLNNQRSLWRKFNEAIMAVLLETHYSKAEILETYLNEVYLGQQGSRAIHGVGLASEFYFDRQVQQLDTAQVALLVAMVRGPTYYDPRRHPQRALKRRNLVLAEMAEAGLLSPAQAQAAQASPLGVVTEPVSGITPFPAFLDLVEAQLARDYRAEDLRTEGLLIYTTLRPLVQLRAQQAVSTGLRRIEHGRDLRPDTLEAAAVITSVADGEVLALIGGRRDVAGFNRALDSRRSIGSLFKPAIYLAALERPQRDTLATLLDDSPLTVTYGNGQQWSPVNYDRRYHGKVTLMDALVHSYNVPSVRLGLSVGLGKVIDMAHRLGITQPIDAYPAALLGAAAVPPIEMAQMYQTIAAGGYRAPLRAIQTVVNPRGEKLQRYPLHIEQVADGKSDYLLIAALHEVTRRGTAASLQTLLPGLALAGKTGTTNDLRDSWFAGFGGREVTVVWVGRDDNQPTGLTGSTGALPLWAGIMGAIHASPLQMTQPTDVEWQTIDPVSGQRLAATCPGAEWMPFVKGSVPSGEAQCRAGALRQAIEWFKGLMQ</sequence>
<keyword evidence="8" id="KW-0121">Carboxypeptidase</keyword>
<dbReference type="InterPro" id="IPR012338">
    <property type="entry name" value="Beta-lactam/transpept-like"/>
</dbReference>
<feature type="compositionally biased region" description="Basic residues" evidence="25">
    <location>
        <begin position="8"/>
        <end position="20"/>
    </location>
</feature>
<comment type="similarity">
    <text evidence="4 23">In the C-terminal section; belongs to the transpeptidase family.</text>
</comment>
<comment type="pathway">
    <text evidence="3 23">Cell wall biogenesis; peptidoglycan biosynthesis.</text>
</comment>
<evidence type="ECO:0000256" key="17">
    <source>
        <dbReference type="ARBA" id="ARBA00023268"/>
    </source>
</evidence>
<evidence type="ECO:0000256" key="10">
    <source>
        <dbReference type="ARBA" id="ARBA00022676"/>
    </source>
</evidence>
<evidence type="ECO:0000256" key="13">
    <source>
        <dbReference type="ARBA" id="ARBA00022960"/>
    </source>
</evidence>
<evidence type="ECO:0000256" key="23">
    <source>
        <dbReference type="PIRNR" id="PIRNR002799"/>
    </source>
</evidence>
<comment type="catalytic activity">
    <reaction evidence="21">
        <text>[GlcNAc-(1-&gt;4)-Mur2Ac(oyl-L-Ala-gamma-D-Glu-L-Lys-D-Ala-D-Ala)](n)-di-trans,octa-cis-undecaprenyl diphosphate + beta-D-GlcNAc-(1-&gt;4)-Mur2Ac(oyl-L-Ala-gamma-D-Glu-L-Lys-D-Ala-D-Ala)-di-trans,octa-cis-undecaprenyl diphosphate = [GlcNAc-(1-&gt;4)-Mur2Ac(oyl-L-Ala-gamma-D-Glu-L-Lys-D-Ala-D-Ala)](n+1)-di-trans,octa-cis-undecaprenyl diphosphate + di-trans,octa-cis-undecaprenyl diphosphate + H(+)</text>
        <dbReference type="Rhea" id="RHEA:23708"/>
        <dbReference type="Rhea" id="RHEA-COMP:9602"/>
        <dbReference type="Rhea" id="RHEA-COMP:9603"/>
        <dbReference type="ChEBI" id="CHEBI:15378"/>
        <dbReference type="ChEBI" id="CHEBI:58405"/>
        <dbReference type="ChEBI" id="CHEBI:60033"/>
        <dbReference type="ChEBI" id="CHEBI:78435"/>
        <dbReference type="EC" id="2.4.99.28"/>
    </reaction>
</comment>
<keyword evidence="7" id="KW-1003">Cell membrane</keyword>
<comment type="catalytic activity">
    <reaction evidence="20">
        <text>Preferential cleavage: (Ac)2-L-Lys-D-Ala-|-D-Ala. Also transpeptidation of peptidyl-alanyl moieties that are N-acyl substituents of D-alanine.</text>
        <dbReference type="EC" id="3.4.16.4"/>
    </reaction>
</comment>
<comment type="subcellular location">
    <subcellularLocation>
        <location evidence="2">Cell membrane</location>
    </subcellularLocation>
</comment>
<evidence type="ECO:0000256" key="24">
    <source>
        <dbReference type="PIRSR" id="PIRSR002799-1"/>
    </source>
</evidence>
<dbReference type="GO" id="GO:0009274">
    <property type="term" value="C:peptidoglycan-based cell wall"/>
    <property type="evidence" value="ECO:0007669"/>
    <property type="project" value="UniProtKB-UniRule"/>
</dbReference>